<comment type="catalytic activity">
    <reaction evidence="1 10">
        <text>Transfers a segment of a (1-&gt;4)-alpha-D-glucan to a new position in an acceptor, which may be glucose or a (1-&gt;4)-alpha-D-glucan.</text>
        <dbReference type="EC" id="2.4.1.25"/>
    </reaction>
</comment>
<evidence type="ECO:0000256" key="6">
    <source>
        <dbReference type="ARBA" id="ARBA00022679"/>
    </source>
</evidence>
<dbReference type="SUPFAM" id="SSF51445">
    <property type="entry name" value="(Trans)glycosidases"/>
    <property type="match status" value="1"/>
</dbReference>
<keyword evidence="5 10" id="KW-0328">Glycosyltransferase</keyword>
<proteinExistence type="inferred from homology"/>
<evidence type="ECO:0000256" key="8">
    <source>
        <dbReference type="ARBA" id="ARBA00031423"/>
    </source>
</evidence>
<evidence type="ECO:0000256" key="2">
    <source>
        <dbReference type="ARBA" id="ARBA00005684"/>
    </source>
</evidence>
<dbReference type="KEGG" id="lvs:LOKVESSMR4R_03649"/>
<dbReference type="EMBL" id="CP021431">
    <property type="protein sequence ID" value="ARU02916.1"/>
    <property type="molecule type" value="Genomic_DNA"/>
</dbReference>
<comment type="similarity">
    <text evidence="2 10">Belongs to the disproportionating enzyme family.</text>
</comment>
<reference evidence="11 12" key="1">
    <citation type="submission" date="2017-05" db="EMBL/GenBank/DDBJ databases">
        <title>Genome Sequence of Loktanella vestfoldensis Strain SMR4r Isolated from a Culture of the Diatom Skeletonema marinoi.</title>
        <authorList>
            <person name="Topel M."/>
            <person name="Pinder M.I.M."/>
            <person name="Johansson O.N."/>
            <person name="Kourtchenko O."/>
            <person name="Godhe A."/>
            <person name="Clarke A.K."/>
        </authorList>
    </citation>
    <scope>NUCLEOTIDE SEQUENCE [LARGE SCALE GENOMIC DNA]</scope>
    <source>
        <strain evidence="11 12">SMR4r</strain>
    </source>
</reference>
<name>A0A1Y0EH11_9RHOB</name>
<accession>A0A1Y0EH11</accession>
<dbReference type="Pfam" id="PF02446">
    <property type="entry name" value="Glyco_hydro_77"/>
    <property type="match status" value="1"/>
</dbReference>
<evidence type="ECO:0000256" key="1">
    <source>
        <dbReference type="ARBA" id="ARBA00000439"/>
    </source>
</evidence>
<dbReference type="PANTHER" id="PTHR32438">
    <property type="entry name" value="4-ALPHA-GLUCANOTRANSFERASE DPE1, CHLOROPLASTIC/AMYLOPLASTIC"/>
    <property type="match status" value="1"/>
</dbReference>
<evidence type="ECO:0000256" key="7">
    <source>
        <dbReference type="ARBA" id="ARBA00023277"/>
    </source>
</evidence>
<evidence type="ECO:0000256" key="5">
    <source>
        <dbReference type="ARBA" id="ARBA00022676"/>
    </source>
</evidence>
<gene>
    <name evidence="11" type="primary">malQ</name>
    <name evidence="11" type="ORF">LOKVESSMR4R_03649</name>
</gene>
<evidence type="ECO:0000256" key="10">
    <source>
        <dbReference type="RuleBase" id="RU361207"/>
    </source>
</evidence>
<protein>
    <recommendedName>
        <fullName evidence="4 10">4-alpha-glucanotransferase</fullName>
        <ecNumber evidence="3 10">2.4.1.25</ecNumber>
    </recommendedName>
    <alternativeName>
        <fullName evidence="8 10">Amylomaltase</fullName>
    </alternativeName>
    <alternativeName>
        <fullName evidence="9 10">Disproportionating enzyme</fullName>
    </alternativeName>
</protein>
<dbReference type="GO" id="GO:0005975">
    <property type="term" value="P:carbohydrate metabolic process"/>
    <property type="evidence" value="ECO:0007669"/>
    <property type="project" value="InterPro"/>
</dbReference>
<evidence type="ECO:0000256" key="3">
    <source>
        <dbReference type="ARBA" id="ARBA00012560"/>
    </source>
</evidence>
<evidence type="ECO:0000256" key="9">
    <source>
        <dbReference type="ARBA" id="ARBA00031501"/>
    </source>
</evidence>
<dbReference type="RefSeq" id="WP_087211708.1">
    <property type="nucleotide sequence ID" value="NZ_CP021431.1"/>
</dbReference>
<evidence type="ECO:0000256" key="4">
    <source>
        <dbReference type="ARBA" id="ARBA00020295"/>
    </source>
</evidence>
<keyword evidence="6 10" id="KW-0808">Transferase</keyword>
<organism evidence="11 12">
    <name type="scientific">Yoonia vestfoldensis</name>
    <dbReference type="NCBI Taxonomy" id="245188"/>
    <lineage>
        <taxon>Bacteria</taxon>
        <taxon>Pseudomonadati</taxon>
        <taxon>Pseudomonadota</taxon>
        <taxon>Alphaproteobacteria</taxon>
        <taxon>Rhodobacterales</taxon>
        <taxon>Paracoccaceae</taxon>
        <taxon>Yoonia</taxon>
    </lineage>
</organism>
<dbReference type="EC" id="2.4.1.25" evidence="3 10"/>
<dbReference type="InterPro" id="IPR003385">
    <property type="entry name" value="Glyco_hydro_77"/>
</dbReference>
<dbReference type="InterPro" id="IPR017853">
    <property type="entry name" value="GH"/>
</dbReference>
<dbReference type="Proteomes" id="UP000195273">
    <property type="component" value="Chromosome"/>
</dbReference>
<dbReference type="NCBIfam" id="TIGR00217">
    <property type="entry name" value="malQ"/>
    <property type="match status" value="1"/>
</dbReference>
<dbReference type="GO" id="GO:0004134">
    <property type="term" value="F:4-alpha-glucanotransferase activity"/>
    <property type="evidence" value="ECO:0007669"/>
    <property type="project" value="UniProtKB-EC"/>
</dbReference>
<dbReference type="Gene3D" id="3.20.20.80">
    <property type="entry name" value="Glycosidases"/>
    <property type="match status" value="1"/>
</dbReference>
<dbReference type="OrthoDB" id="9763489at2"/>
<evidence type="ECO:0000313" key="11">
    <source>
        <dbReference type="EMBL" id="ARU02916.1"/>
    </source>
</evidence>
<sequence length="571" mass="62258">MRRLARHHGIALDYEGRKVPDRTLALILQGLGQDPQGDPVGPPAPQRMSVPGRTRCHVPPSLTEAPGWGVFCQLYELRSNRGWGIGDFSDLAALARICGAAGADFLGVNPVHALFTALPERASPFSPSNRRFLNPLYIAPDLLGAERPAMQDGDHVDYPAVARAKLGALRRVFDSCRPDADFDDFVAQGGYALHQHALFEALSHHHGGGWQDWPVPFHDPHSAAVADFARRNRPDVQFHLWLQWIARQQLHAAQQAAKDAGMRVGLYLDLAVGEALDGSATWSGTAVSLPDLTIGAPPDMFSEDGQNWQLAAPSPVALRETDFAPYRAMIAAQLQDAGALRIDHAMALWQLFLIPRDAPAAAGAHLRFPLADMLRVLAEASQSHRALIIGEDLGFVPDGFRDSMQKAGVLSYRIVYFEKSAEGFAPAETYPQLALACLSTHDLPPLTGWWDGIDIDLREAHGLVSKATSRAHRDQRLAERKQLARALDVAAPDADALLDAAHRFIAATPSVLAGVRLADLVGPARPTNLPGVTDGYPNWKPRSPVSIDQIAAHPRFARIARIMRHARPRPQ</sequence>
<keyword evidence="7 10" id="KW-0119">Carbohydrate metabolism</keyword>
<keyword evidence="12" id="KW-1185">Reference proteome</keyword>
<dbReference type="PANTHER" id="PTHR32438:SF5">
    <property type="entry name" value="4-ALPHA-GLUCANOTRANSFERASE DPE1, CHLOROPLASTIC_AMYLOPLASTIC"/>
    <property type="match status" value="1"/>
</dbReference>
<dbReference type="AlphaFoldDB" id="A0A1Y0EH11"/>
<evidence type="ECO:0000313" key="12">
    <source>
        <dbReference type="Proteomes" id="UP000195273"/>
    </source>
</evidence>